<dbReference type="RefSeq" id="XP_010467888.2">
    <property type="nucleotide sequence ID" value="XM_010469586.2"/>
</dbReference>
<gene>
    <name evidence="4" type="primary">LOC104747875</name>
</gene>
<dbReference type="InterPro" id="IPR040256">
    <property type="entry name" value="At4g02000-like"/>
</dbReference>
<sequence>MTLIGRLMNPVCQNMESLLANFLKIWKLEEKVVGADLGQGVFQFNFEEEEDILSVLQNGPYHFDGWMVSLVRWELVISSSYPSAISFLVKVEGIPMHLWEVATLEAIGKKLGRIQEVDEESSSLCVSVNGFNLLIFKMVVPFATGDEIVVSLEYEKLNGVCDHCSRITHDTKVCPEVLKEASAQSADVKRDNRGGQRQFPVMKQEQHHNVGGWEKPRKHAKRALDFQSADSSEIGYFPQQRFGGQEFYGNGSHGFRQPERSYGQGWGQKRSLGEVSGAMKVLAVVQNQGMGKLRLRPPVSL</sequence>
<dbReference type="Pfam" id="PF14111">
    <property type="entry name" value="DUF4283"/>
    <property type="match status" value="1"/>
</dbReference>
<dbReference type="Pfam" id="PF14392">
    <property type="entry name" value="zf-CCHC_4"/>
    <property type="match status" value="1"/>
</dbReference>
<proteinExistence type="predicted"/>
<feature type="domain" description="Zinc knuckle CX2CX4HX4C" evidence="2">
    <location>
        <begin position="134"/>
        <end position="175"/>
    </location>
</feature>
<evidence type="ECO:0000259" key="1">
    <source>
        <dbReference type="Pfam" id="PF14111"/>
    </source>
</evidence>
<evidence type="ECO:0000313" key="4">
    <source>
        <dbReference type="RefSeq" id="XP_010467888.2"/>
    </source>
</evidence>
<dbReference type="Proteomes" id="UP000694864">
    <property type="component" value="Chromosome 15"/>
</dbReference>
<evidence type="ECO:0000259" key="2">
    <source>
        <dbReference type="Pfam" id="PF14392"/>
    </source>
</evidence>
<feature type="domain" description="DUF4283" evidence="1">
    <location>
        <begin position="2"/>
        <end position="75"/>
    </location>
</feature>
<evidence type="ECO:0000313" key="3">
    <source>
        <dbReference type="Proteomes" id="UP000694864"/>
    </source>
</evidence>
<dbReference type="InterPro" id="IPR025836">
    <property type="entry name" value="Zn_knuckle_CX2CX4HX4C"/>
</dbReference>
<dbReference type="GeneID" id="104747875"/>
<dbReference type="PANTHER" id="PTHR31286:SF163">
    <property type="entry name" value="ZINC KNUCKLE CX2CX4HX4C DOMAIN-CONTAINING PROTEIN"/>
    <property type="match status" value="1"/>
</dbReference>
<organism evidence="3 4">
    <name type="scientific">Camelina sativa</name>
    <name type="common">False flax</name>
    <name type="synonym">Myagrum sativum</name>
    <dbReference type="NCBI Taxonomy" id="90675"/>
    <lineage>
        <taxon>Eukaryota</taxon>
        <taxon>Viridiplantae</taxon>
        <taxon>Streptophyta</taxon>
        <taxon>Embryophyta</taxon>
        <taxon>Tracheophyta</taxon>
        <taxon>Spermatophyta</taxon>
        <taxon>Magnoliopsida</taxon>
        <taxon>eudicotyledons</taxon>
        <taxon>Gunneridae</taxon>
        <taxon>Pentapetalae</taxon>
        <taxon>rosids</taxon>
        <taxon>malvids</taxon>
        <taxon>Brassicales</taxon>
        <taxon>Brassicaceae</taxon>
        <taxon>Camelineae</taxon>
        <taxon>Camelina</taxon>
    </lineage>
</organism>
<name>A0ABM0WA36_CAMSA</name>
<accession>A0ABM0WA36</accession>
<dbReference type="PANTHER" id="PTHR31286">
    <property type="entry name" value="GLYCINE-RICH CELL WALL STRUCTURAL PROTEIN 1.8-LIKE"/>
    <property type="match status" value="1"/>
</dbReference>
<dbReference type="InterPro" id="IPR025558">
    <property type="entry name" value="DUF4283"/>
</dbReference>
<keyword evidence="3" id="KW-1185">Reference proteome</keyword>
<reference evidence="4" key="2">
    <citation type="submission" date="2025-08" db="UniProtKB">
        <authorList>
            <consortium name="RefSeq"/>
        </authorList>
    </citation>
    <scope>IDENTIFICATION</scope>
    <source>
        <tissue evidence="4">Leaf</tissue>
    </source>
</reference>
<reference evidence="3" key="1">
    <citation type="journal article" date="2014" name="Nat. Commun.">
        <title>The emerging biofuel crop Camelina sativa retains a highly undifferentiated hexaploid genome structure.</title>
        <authorList>
            <person name="Kagale S."/>
            <person name="Koh C."/>
            <person name="Nixon J."/>
            <person name="Bollina V."/>
            <person name="Clarke W.E."/>
            <person name="Tuteja R."/>
            <person name="Spillane C."/>
            <person name="Robinson S.J."/>
            <person name="Links M.G."/>
            <person name="Clarke C."/>
            <person name="Higgins E.E."/>
            <person name="Huebert T."/>
            <person name="Sharpe A.G."/>
            <person name="Parkin I.A."/>
        </authorList>
    </citation>
    <scope>NUCLEOTIDE SEQUENCE [LARGE SCALE GENOMIC DNA]</scope>
    <source>
        <strain evidence="3">cv. DH55</strain>
    </source>
</reference>
<protein>
    <submittedName>
        <fullName evidence="4">Uncharacterized protein LOC104747875</fullName>
    </submittedName>
</protein>